<reference evidence="10" key="1">
    <citation type="journal article" date="2024" name="Gigascience">
        <title>Chromosome-level genome of the poultry shaft louse Menopon gallinae provides insight into the host-switching and adaptive evolution of parasitic lice.</title>
        <authorList>
            <person name="Xu Y."/>
            <person name="Ma L."/>
            <person name="Liu S."/>
            <person name="Liang Y."/>
            <person name="Liu Q."/>
            <person name="He Z."/>
            <person name="Tian L."/>
            <person name="Duan Y."/>
            <person name="Cai W."/>
            <person name="Li H."/>
            <person name="Song F."/>
        </authorList>
    </citation>
    <scope>NUCLEOTIDE SEQUENCE</scope>
    <source>
        <strain evidence="10">Cailab_2023a</strain>
    </source>
</reference>
<evidence type="ECO:0000256" key="5">
    <source>
        <dbReference type="ARBA" id="ARBA00022839"/>
    </source>
</evidence>
<dbReference type="CDD" id="cd06145">
    <property type="entry name" value="REX1_like"/>
    <property type="match status" value="1"/>
</dbReference>
<comment type="similarity">
    <text evidence="2">Belongs to the REXO1/REXO3 family.</text>
</comment>
<dbReference type="Gene3D" id="3.30.420.10">
    <property type="entry name" value="Ribonuclease H-like superfamily/Ribonuclease H"/>
    <property type="match status" value="1"/>
</dbReference>
<dbReference type="PANTHER" id="PTHR12801:SF115">
    <property type="entry name" value="FI18136P1-RELATED"/>
    <property type="match status" value="1"/>
</dbReference>
<protein>
    <recommendedName>
        <fullName evidence="9">C3H1-type domain-containing protein</fullName>
    </recommendedName>
</protein>
<keyword evidence="4" id="KW-0378">Hydrolase</keyword>
<feature type="region of interest" description="Disordered" evidence="8">
    <location>
        <begin position="172"/>
        <end position="488"/>
    </location>
</feature>
<evidence type="ECO:0000259" key="9">
    <source>
        <dbReference type="PROSITE" id="PS50103"/>
    </source>
</evidence>
<feature type="compositionally biased region" description="Low complexity" evidence="8">
    <location>
        <begin position="233"/>
        <end position="254"/>
    </location>
</feature>
<organism evidence="10">
    <name type="scientific">Menopon gallinae</name>
    <name type="common">poultry shaft louse</name>
    <dbReference type="NCBI Taxonomy" id="328185"/>
    <lineage>
        <taxon>Eukaryota</taxon>
        <taxon>Metazoa</taxon>
        <taxon>Ecdysozoa</taxon>
        <taxon>Arthropoda</taxon>
        <taxon>Hexapoda</taxon>
        <taxon>Insecta</taxon>
        <taxon>Pterygota</taxon>
        <taxon>Neoptera</taxon>
        <taxon>Paraneoptera</taxon>
        <taxon>Psocodea</taxon>
        <taxon>Troctomorpha</taxon>
        <taxon>Phthiraptera</taxon>
        <taxon>Amblycera</taxon>
        <taxon>Menoponidae</taxon>
        <taxon>Menopon</taxon>
    </lineage>
</organism>
<feature type="compositionally biased region" description="Basic residues" evidence="8">
    <location>
        <begin position="325"/>
        <end position="403"/>
    </location>
</feature>
<dbReference type="Pfam" id="PF15870">
    <property type="entry name" value="EloA-BP1"/>
    <property type="match status" value="1"/>
</dbReference>
<keyword evidence="3" id="KW-0540">Nuclease</keyword>
<dbReference type="GO" id="GO:0005634">
    <property type="term" value="C:nucleus"/>
    <property type="evidence" value="ECO:0007669"/>
    <property type="project" value="UniProtKB-SubCell"/>
</dbReference>
<dbReference type="GO" id="GO:0010629">
    <property type="term" value="P:negative regulation of gene expression"/>
    <property type="evidence" value="ECO:0007669"/>
    <property type="project" value="UniProtKB-ARBA"/>
</dbReference>
<evidence type="ECO:0000256" key="4">
    <source>
        <dbReference type="ARBA" id="ARBA00022801"/>
    </source>
</evidence>
<evidence type="ECO:0000256" key="8">
    <source>
        <dbReference type="SAM" id="MobiDB-lite"/>
    </source>
</evidence>
<accession>A0AAW2HDS7</accession>
<dbReference type="InterPro" id="IPR036397">
    <property type="entry name" value="RNaseH_sf"/>
</dbReference>
<name>A0AAW2HDS7_9NEOP</name>
<feature type="zinc finger region" description="C3H1-type" evidence="7">
    <location>
        <begin position="7"/>
        <end position="33"/>
    </location>
</feature>
<dbReference type="InterPro" id="IPR047021">
    <property type="entry name" value="REXO1/3/4-like"/>
</dbReference>
<dbReference type="GO" id="GO:0008270">
    <property type="term" value="F:zinc ion binding"/>
    <property type="evidence" value="ECO:0007669"/>
    <property type="project" value="UniProtKB-KW"/>
</dbReference>
<feature type="compositionally biased region" description="Basic and acidic residues" evidence="8">
    <location>
        <begin position="295"/>
        <end position="323"/>
    </location>
</feature>
<feature type="compositionally biased region" description="Polar residues" evidence="8">
    <location>
        <begin position="255"/>
        <end position="264"/>
    </location>
</feature>
<comment type="caution">
    <text evidence="10">The sequence shown here is derived from an EMBL/GenBank/DDBJ whole genome shotgun (WGS) entry which is preliminary data.</text>
</comment>
<evidence type="ECO:0000256" key="3">
    <source>
        <dbReference type="ARBA" id="ARBA00022722"/>
    </source>
</evidence>
<sequence length="1110" mass="125030">MLPSKGFFKKNDCPFFEKGLCVRPHCHFRHRKKVLNESSPATEVDEVEEDQEAEEALLKLLSDYKHLSDIDKKPGSSSTFEVSEKKEESHDTLFAKLVNQTNTYEKINRHIPCAYTPTPQTKRVEPKSTKQVGGIAGFVNSEKSLELITKARTLLQNYCAENIKKCEIKTSGSVEKKNEESDKSCGEGESVSNDGAKGDDDDAVESDQKVDESSVPTESTDERTKDSHCVPQTSKPADPPSTSTDTTVPESTSSAVPPSETNDGPNDVSELEFISSEIELMKKLLNEDGDADTQVDEKEKQSSEEKENKSKDGSTEKVKESHSHSSSRHSSSSKHKSKSSKSHSSSRFRHSSSHSSRHSRSSSSSSRHHSSSSRHHSSSSSHRKSSHHHHKSSSRHSRDRHKSGHGESSESKKSHRESDNSDSKRIVENHKRSVSSEEEEDEEEEEEEEEDEVMDVDDSLNDGSMYEEVTESSSRKRTNSWDGESHNAKYMSLSTLEDVEDDDPDTVEKECLEIFNSYSEDRPSRAVPDITLPNVEYESTVQAKKRTAHSTSTMADHSALRNKTVKKAHVIKSAQEMMYERYKIAEKARETQTQQVSPQPAPSHIAGLNRPSFRIAAVSNIQQMLQAKKAIQEKINQGLKVNERTTIAQTVSQGSSRVAHVPKVPDTKEKPMVMEGTKQVPRLKRQIYLDKLLVETNKIFPTKGEAAEEAVKLEQEIYKLHSASTAAYHSAFVSLLMKTRRRVASVKGEATVKTTPKGKVSHFEVLSGGKKNFSVIKTKKVDISMLSDKQIYDEMLKCKLTPEELKENGFPMSKDRPGYAVCALNYELKYNEKFQHIKKMTGNRRYCIRCSKLYEVNPTTWKQTIEGPETCSYHPGRKKSGGRNSERVYNCCNSSSTEGCATHVRHVTDCNDYENYPNCVRTLSKNDGDYPGIYALDCEMVYTRLGSELARVTVVNLKKEIVYDTLVKPKYPIECYNTLYSGIEEKMLDGVETTLKDVQAVLLSMFSNKTILIGHSLDSDLRALHLIHDTVVDTSVVYKHEKYFPYKYSLKDLCAKKISKIIQDNVGGHDSAEDAIAALEIMLQYVKEEVARYDSLESYEADRERWKGEE</sequence>
<dbReference type="GO" id="GO:0003676">
    <property type="term" value="F:nucleic acid binding"/>
    <property type="evidence" value="ECO:0007669"/>
    <property type="project" value="InterPro"/>
</dbReference>
<feature type="compositionally biased region" description="Acidic residues" evidence="8">
    <location>
        <begin position="436"/>
        <end position="460"/>
    </location>
</feature>
<evidence type="ECO:0000256" key="7">
    <source>
        <dbReference type="PROSITE-ProRule" id="PRU00723"/>
    </source>
</evidence>
<keyword evidence="7" id="KW-0862">Zinc</keyword>
<feature type="compositionally biased region" description="Basic and acidic residues" evidence="8">
    <location>
        <begin position="404"/>
        <end position="435"/>
    </location>
</feature>
<dbReference type="EMBL" id="JARGDH010000005">
    <property type="protein sequence ID" value="KAL0267966.1"/>
    <property type="molecule type" value="Genomic_DNA"/>
</dbReference>
<keyword evidence="7" id="KW-0479">Metal-binding</keyword>
<proteinExistence type="inferred from homology"/>
<dbReference type="InterPro" id="IPR012337">
    <property type="entry name" value="RNaseH-like_sf"/>
</dbReference>
<keyword evidence="6" id="KW-0539">Nucleus</keyword>
<dbReference type="EMBL" id="JARGDH010000005">
    <property type="protein sequence ID" value="KAL0267967.1"/>
    <property type="molecule type" value="Genomic_DNA"/>
</dbReference>
<dbReference type="InterPro" id="IPR013520">
    <property type="entry name" value="Ribonucl_H"/>
</dbReference>
<dbReference type="AlphaFoldDB" id="A0AAW2HDS7"/>
<evidence type="ECO:0000256" key="6">
    <source>
        <dbReference type="ARBA" id="ARBA00023242"/>
    </source>
</evidence>
<dbReference type="PROSITE" id="PS50103">
    <property type="entry name" value="ZF_C3H1"/>
    <property type="match status" value="1"/>
</dbReference>
<feature type="compositionally biased region" description="Basic and acidic residues" evidence="8">
    <location>
        <begin position="172"/>
        <end position="186"/>
    </location>
</feature>
<dbReference type="EMBL" id="JARGDH010000005">
    <property type="protein sequence ID" value="KAL0267965.1"/>
    <property type="molecule type" value="Genomic_DNA"/>
</dbReference>
<gene>
    <name evidence="10" type="ORF">PYX00_010080</name>
</gene>
<dbReference type="FunFam" id="3.30.420.10:FF:000031">
    <property type="entry name" value="RNA exonuclease 1"/>
    <property type="match status" value="1"/>
</dbReference>
<evidence type="ECO:0000313" key="10">
    <source>
        <dbReference type="EMBL" id="KAL0267965.1"/>
    </source>
</evidence>
<dbReference type="GO" id="GO:0004527">
    <property type="term" value="F:exonuclease activity"/>
    <property type="evidence" value="ECO:0007669"/>
    <property type="project" value="UniProtKB-KW"/>
</dbReference>
<keyword evidence="5" id="KW-0269">Exonuclease</keyword>
<dbReference type="InterPro" id="IPR000571">
    <property type="entry name" value="Znf_CCCH"/>
</dbReference>
<keyword evidence="7" id="KW-0863">Zinc-finger</keyword>
<evidence type="ECO:0000256" key="1">
    <source>
        <dbReference type="ARBA" id="ARBA00004123"/>
    </source>
</evidence>
<dbReference type="SUPFAM" id="SSF53098">
    <property type="entry name" value="Ribonuclease H-like"/>
    <property type="match status" value="1"/>
</dbReference>
<dbReference type="SMART" id="SM00479">
    <property type="entry name" value="EXOIII"/>
    <property type="match status" value="1"/>
</dbReference>
<evidence type="ECO:0000256" key="2">
    <source>
        <dbReference type="ARBA" id="ARBA00006357"/>
    </source>
</evidence>
<feature type="domain" description="C3H1-type" evidence="9">
    <location>
        <begin position="7"/>
        <end position="33"/>
    </location>
</feature>
<dbReference type="InterPro" id="IPR031736">
    <property type="entry name" value="REXO1-like_dom"/>
</dbReference>
<comment type="subcellular location">
    <subcellularLocation>
        <location evidence="1">Nucleus</location>
    </subcellularLocation>
</comment>
<dbReference type="InterPro" id="IPR034922">
    <property type="entry name" value="REX1-like_exo"/>
</dbReference>
<dbReference type="PANTHER" id="PTHR12801">
    <property type="entry name" value="RNA EXONUCLEASE REXO1 / RECO3 FAMILY MEMBER-RELATED"/>
    <property type="match status" value="1"/>
</dbReference>